<name>A0A6N7PZ46_9BACT</name>
<proteinExistence type="predicted"/>
<organism evidence="1 2">
    <name type="scientific">Polyangium spumosum</name>
    <dbReference type="NCBI Taxonomy" id="889282"/>
    <lineage>
        <taxon>Bacteria</taxon>
        <taxon>Pseudomonadati</taxon>
        <taxon>Myxococcota</taxon>
        <taxon>Polyangia</taxon>
        <taxon>Polyangiales</taxon>
        <taxon>Polyangiaceae</taxon>
        <taxon>Polyangium</taxon>
    </lineage>
</organism>
<dbReference type="EMBL" id="WJIE01000013">
    <property type="protein sequence ID" value="MRG96837.1"/>
    <property type="molecule type" value="Genomic_DNA"/>
</dbReference>
<protein>
    <submittedName>
        <fullName evidence="1">Uncharacterized protein</fullName>
    </submittedName>
</protein>
<keyword evidence="2" id="KW-1185">Reference proteome</keyword>
<gene>
    <name evidence="1" type="ORF">GF068_33675</name>
</gene>
<evidence type="ECO:0000313" key="1">
    <source>
        <dbReference type="EMBL" id="MRG96837.1"/>
    </source>
</evidence>
<sequence length="520" mass="56929">MSVTMHQGAGAPRRALLGATAVLLGILGATSGCVVLNGTRGGGAAGAATFEGDECARVYYDLDEHDPSSDYNRNDRKFPLQEDPSPEAQILLATCTRQSKRGTHGHEIRQWSKIKPLDPEKVYLALDDRDLDIVSAAISAVIIGNDAVVARYEHEKRYKDARWQGLVLLYASLIERDDLTAALSRVAVPAEARATFLAQYDGAAQRARAAGLSPEEMTVYVKIPLEVYASRSEHHEAYADLYDELDALGAKSEKARGSAEAAAALAPAFVDLRSRFVAKCGALECRTRPLWAHTTRELALLAVAEGKKLDAIVESQMHVKEGSYLGGFVQAVTAAQYAEMKRMRDAREKYEKAKSNGIDEQTARTLAGGTTGYRWPSGALFRVELRLPDYAKALDEKRGGYSRGGAYPVANVQSVGGGVKLTFEKDRRESREAYNCRTTNRISRIHRDGRLEYEEVCNYRPVTVESERHKPVTIPAAEGKRVQRGDVVTFVALGEEARIIEVKRGDAVVQLRGDALSASK</sequence>
<comment type="caution">
    <text evidence="1">The sequence shown here is derived from an EMBL/GenBank/DDBJ whole genome shotgun (WGS) entry which is preliminary data.</text>
</comment>
<dbReference type="Proteomes" id="UP000440224">
    <property type="component" value="Unassembled WGS sequence"/>
</dbReference>
<evidence type="ECO:0000313" key="2">
    <source>
        <dbReference type="Proteomes" id="UP000440224"/>
    </source>
</evidence>
<reference evidence="1 2" key="1">
    <citation type="submission" date="2019-10" db="EMBL/GenBank/DDBJ databases">
        <title>A soil myxobacterium in the family Polyangiaceae.</title>
        <authorList>
            <person name="Li Y."/>
            <person name="Wang J."/>
        </authorList>
    </citation>
    <scope>NUCLEOTIDE SEQUENCE [LARGE SCALE GENOMIC DNA]</scope>
    <source>
        <strain evidence="1 2">DSM 14734</strain>
    </source>
</reference>
<dbReference type="AlphaFoldDB" id="A0A6N7PZ46"/>
<accession>A0A6N7PZ46</accession>